<gene>
    <name evidence="15" type="ORF">HA51_00575</name>
</gene>
<dbReference type="SUPFAM" id="SSF90123">
    <property type="entry name" value="ABC transporter transmembrane region"/>
    <property type="match status" value="1"/>
</dbReference>
<comment type="subcellular location">
    <subcellularLocation>
        <location evidence="1">Cell membrane</location>
        <topology evidence="1">Multi-pass membrane protein</topology>
    </subcellularLocation>
</comment>
<dbReference type="PANTHER" id="PTHR24221">
    <property type="entry name" value="ATP-BINDING CASSETTE SUB-FAMILY B"/>
    <property type="match status" value="1"/>
</dbReference>
<proteinExistence type="inferred from homology"/>
<dbReference type="Gene3D" id="3.40.50.300">
    <property type="entry name" value="P-loop containing nucleotide triphosphate hydrolases"/>
    <property type="match status" value="1"/>
</dbReference>
<evidence type="ECO:0000256" key="6">
    <source>
        <dbReference type="ARBA" id="ARBA00022692"/>
    </source>
</evidence>
<dbReference type="GO" id="GO:0005524">
    <property type="term" value="F:ATP binding"/>
    <property type="evidence" value="ECO:0007669"/>
    <property type="project" value="UniProtKB-KW"/>
</dbReference>
<dbReference type="GO" id="GO:0016887">
    <property type="term" value="F:ATP hydrolysis activity"/>
    <property type="evidence" value="ECO:0007669"/>
    <property type="project" value="InterPro"/>
</dbReference>
<dbReference type="PANTHER" id="PTHR24221:SF654">
    <property type="entry name" value="ATP-BINDING CASSETTE SUB-FAMILY B MEMBER 6"/>
    <property type="match status" value="1"/>
</dbReference>
<dbReference type="FunFam" id="3.40.50.300:FF:000221">
    <property type="entry name" value="Multidrug ABC transporter ATP-binding protein"/>
    <property type="match status" value="1"/>
</dbReference>
<dbReference type="PROSITE" id="PS50893">
    <property type="entry name" value="ABC_TRANSPORTER_2"/>
    <property type="match status" value="1"/>
</dbReference>
<dbReference type="Proteomes" id="UP000193558">
    <property type="component" value="Unassembled WGS sequence"/>
</dbReference>
<evidence type="ECO:0000256" key="5">
    <source>
        <dbReference type="ARBA" id="ARBA00022475"/>
    </source>
</evidence>
<dbReference type="SMART" id="SM00382">
    <property type="entry name" value="AAA"/>
    <property type="match status" value="1"/>
</dbReference>
<dbReference type="InterPro" id="IPR027417">
    <property type="entry name" value="P-loop_NTPase"/>
</dbReference>
<keyword evidence="7" id="KW-0547">Nucleotide-binding</keyword>
<dbReference type="InterPro" id="IPR003593">
    <property type="entry name" value="AAA+_ATPase"/>
</dbReference>
<evidence type="ECO:0000256" key="8">
    <source>
        <dbReference type="ARBA" id="ARBA00022840"/>
    </source>
</evidence>
<dbReference type="PROSITE" id="PS00211">
    <property type="entry name" value="ABC_TRANSPORTER_1"/>
    <property type="match status" value="1"/>
</dbReference>
<dbReference type="Pfam" id="PF00005">
    <property type="entry name" value="ABC_tran"/>
    <property type="match status" value="1"/>
</dbReference>
<dbReference type="GO" id="GO:0005886">
    <property type="term" value="C:plasma membrane"/>
    <property type="evidence" value="ECO:0007669"/>
    <property type="project" value="UniProtKB-SubCell"/>
</dbReference>
<evidence type="ECO:0000256" key="1">
    <source>
        <dbReference type="ARBA" id="ARBA00004651"/>
    </source>
</evidence>
<evidence type="ECO:0000313" key="16">
    <source>
        <dbReference type="Proteomes" id="UP000193558"/>
    </source>
</evidence>
<dbReference type="InterPro" id="IPR003439">
    <property type="entry name" value="ABC_transporter-like_ATP-bd"/>
</dbReference>
<dbReference type="SUPFAM" id="SSF52540">
    <property type="entry name" value="P-loop containing nucleoside triphosphate hydrolases"/>
    <property type="match status" value="1"/>
</dbReference>
<feature type="domain" description="ABC transmembrane type-1" evidence="14">
    <location>
        <begin position="19"/>
        <end position="300"/>
    </location>
</feature>
<dbReference type="RefSeq" id="WP_084931183.1">
    <property type="nucleotide sequence ID" value="NZ_MLFR01000001.1"/>
</dbReference>
<dbReference type="OrthoDB" id="9806127at2"/>
<feature type="transmembrane region" description="Helical" evidence="12">
    <location>
        <begin position="249"/>
        <end position="267"/>
    </location>
</feature>
<dbReference type="Gene3D" id="1.20.1560.10">
    <property type="entry name" value="ABC transporter type 1, transmembrane domain"/>
    <property type="match status" value="1"/>
</dbReference>
<dbReference type="AlphaFoldDB" id="A0A1X1D4J4"/>
<keyword evidence="10 12" id="KW-0472">Membrane</keyword>
<organism evidence="15 16">
    <name type="scientific">Pantoea rwandensis</name>
    <dbReference type="NCBI Taxonomy" id="1076550"/>
    <lineage>
        <taxon>Bacteria</taxon>
        <taxon>Pseudomonadati</taxon>
        <taxon>Pseudomonadota</taxon>
        <taxon>Gammaproteobacteria</taxon>
        <taxon>Enterobacterales</taxon>
        <taxon>Erwiniaceae</taxon>
        <taxon>Pantoea</taxon>
    </lineage>
</organism>
<protein>
    <recommendedName>
        <fullName evidence="3">ABC-type xenobiotic transporter</fullName>
        <ecNumber evidence="3">7.6.2.2</ecNumber>
    </recommendedName>
</protein>
<keyword evidence="8 15" id="KW-0067">ATP-binding</keyword>
<dbReference type="PROSITE" id="PS50929">
    <property type="entry name" value="ABC_TM1F"/>
    <property type="match status" value="1"/>
</dbReference>
<feature type="transmembrane region" description="Helical" evidence="12">
    <location>
        <begin position="55"/>
        <end position="73"/>
    </location>
</feature>
<feature type="transmembrane region" description="Helical" evidence="12">
    <location>
        <begin position="21"/>
        <end position="43"/>
    </location>
</feature>
<dbReference type="GO" id="GO:0008559">
    <property type="term" value="F:ABC-type xenobiotic transporter activity"/>
    <property type="evidence" value="ECO:0007669"/>
    <property type="project" value="UniProtKB-EC"/>
</dbReference>
<dbReference type="InterPro" id="IPR036640">
    <property type="entry name" value="ABC1_TM_sf"/>
</dbReference>
<name>A0A1X1D4J4_9GAMM</name>
<comment type="caution">
    <text evidence="15">The sequence shown here is derived from an EMBL/GenBank/DDBJ whole genome shotgun (WGS) entry which is preliminary data.</text>
</comment>
<feature type="domain" description="ABC transporter" evidence="13">
    <location>
        <begin position="333"/>
        <end position="566"/>
    </location>
</feature>
<evidence type="ECO:0000259" key="13">
    <source>
        <dbReference type="PROSITE" id="PS50893"/>
    </source>
</evidence>
<accession>A0A1X1D4J4</accession>
<comment type="similarity">
    <text evidence="2">Belongs to the ABC transporter superfamily. Drug exporter-2 (TC 3.A.1.117) family.</text>
</comment>
<dbReference type="InterPro" id="IPR039421">
    <property type="entry name" value="Type_1_exporter"/>
</dbReference>
<keyword evidence="6 12" id="KW-0812">Transmembrane</keyword>
<keyword evidence="5" id="KW-1003">Cell membrane</keyword>
<dbReference type="InterPro" id="IPR011527">
    <property type="entry name" value="ABC1_TM_dom"/>
</dbReference>
<reference evidence="15 16" key="1">
    <citation type="journal article" date="2017" name="Antonie Van Leeuwenhoek">
        <title>Phylogenomic resolution of the bacterial genus Pantoea and its relationship with Erwinia and Tatumella.</title>
        <authorList>
            <person name="Palmer M."/>
            <person name="Steenkamp E.T."/>
            <person name="Coetzee M.P."/>
            <person name="Chan W.Y."/>
            <person name="van Zyl E."/>
            <person name="De Maayer P."/>
            <person name="Coutinho T.A."/>
            <person name="Blom J."/>
            <person name="Smits T.H."/>
            <person name="Duffy B."/>
            <person name="Venter S.N."/>
        </authorList>
    </citation>
    <scope>NUCLEOTIDE SEQUENCE [LARGE SCALE GENOMIC DNA]</scope>
    <source>
        <strain evidence="15 16">LMG 26275</strain>
    </source>
</reference>
<evidence type="ECO:0000259" key="14">
    <source>
        <dbReference type="PROSITE" id="PS50929"/>
    </source>
</evidence>
<dbReference type="EC" id="7.6.2.2" evidence="3"/>
<dbReference type="CDD" id="cd07346">
    <property type="entry name" value="ABC_6TM_exporters"/>
    <property type="match status" value="1"/>
</dbReference>
<sequence>MSLINRVLSQPSAGRSQLLTGMLCRFLAQLCMVLPFFIAWWGIAKVTTSHLDALFWGQLSVALLLCLAGQLVFSHIGQLRCFLGSYQLMHDVRETTTDKLRHLPLGYFQRKRLGETSTLLTDAMRRVEEIFSHLLPEVIAGLATSLIFLLGLACIDLRLTLALVVTLPPAVLLMWWMGKRLLMGTQQQGARFVQASGLLLEFISGIRTLRLYHRAGPMVQRLDESFAAIRRASMGIEAWGGGSVQLFRLLMESGVVLLFLTAAHLFQLQEISLLTWLLFVLVAVKVIDPLLEAAAYFTLLRVMQQSASRIDALMAQPGMPEQGTRDLTPQNDITFEKVSFAYQDDEVVKDISFRVPEGSVTAIVGTSGSGKSTLLHLLGGFWPITAGEITLGSVPLQSLGSEQIYSRIGYVFQDVQLFDGSVMDNVRIGRPEASDEAVRAACHAAFCDDFISRLPQGYDTPLGEGAQRLSGGERQRLSIARMMLKNPPIIVLDEATALLDPLSQAQVQQALTQLAKGKTVVMVAHRLRTVEFASQILVLEQGRIVQSGVHQELVSRPGLYRELWTAQEGES</sequence>
<dbReference type="EMBL" id="MLFR01000001">
    <property type="protein sequence ID" value="ORM71609.1"/>
    <property type="molecule type" value="Genomic_DNA"/>
</dbReference>
<evidence type="ECO:0000256" key="4">
    <source>
        <dbReference type="ARBA" id="ARBA00022448"/>
    </source>
</evidence>
<evidence type="ECO:0000256" key="7">
    <source>
        <dbReference type="ARBA" id="ARBA00022741"/>
    </source>
</evidence>
<feature type="transmembrane region" description="Helical" evidence="12">
    <location>
        <begin position="134"/>
        <end position="153"/>
    </location>
</feature>
<dbReference type="InterPro" id="IPR017871">
    <property type="entry name" value="ABC_transporter-like_CS"/>
</dbReference>
<evidence type="ECO:0000256" key="12">
    <source>
        <dbReference type="SAM" id="Phobius"/>
    </source>
</evidence>
<dbReference type="Pfam" id="PF00664">
    <property type="entry name" value="ABC_membrane"/>
    <property type="match status" value="1"/>
</dbReference>
<evidence type="ECO:0000256" key="10">
    <source>
        <dbReference type="ARBA" id="ARBA00023136"/>
    </source>
</evidence>
<feature type="transmembrane region" description="Helical" evidence="12">
    <location>
        <begin position="273"/>
        <end position="299"/>
    </location>
</feature>
<feature type="transmembrane region" description="Helical" evidence="12">
    <location>
        <begin position="159"/>
        <end position="178"/>
    </location>
</feature>
<evidence type="ECO:0000313" key="15">
    <source>
        <dbReference type="EMBL" id="ORM71609.1"/>
    </source>
</evidence>
<comment type="catalytic activity">
    <reaction evidence="11">
        <text>ATP + H2O + xenobioticSide 1 = ADP + phosphate + xenobioticSide 2.</text>
        <dbReference type="EC" id="7.6.2.2"/>
    </reaction>
</comment>
<evidence type="ECO:0000256" key="3">
    <source>
        <dbReference type="ARBA" id="ARBA00012191"/>
    </source>
</evidence>
<evidence type="ECO:0000256" key="9">
    <source>
        <dbReference type="ARBA" id="ARBA00022989"/>
    </source>
</evidence>
<keyword evidence="9 12" id="KW-1133">Transmembrane helix</keyword>
<keyword evidence="4" id="KW-0813">Transport</keyword>
<evidence type="ECO:0000256" key="2">
    <source>
        <dbReference type="ARBA" id="ARBA00006526"/>
    </source>
</evidence>
<evidence type="ECO:0000256" key="11">
    <source>
        <dbReference type="ARBA" id="ARBA00034018"/>
    </source>
</evidence>